<proteinExistence type="predicted"/>
<evidence type="ECO:0000313" key="1">
    <source>
        <dbReference type="EMBL" id="MDX7018912.1"/>
    </source>
</evidence>
<organism evidence="1 2">
    <name type="scientific">Klebsiella aerogenes</name>
    <name type="common">Enterobacter aerogenes</name>
    <dbReference type="NCBI Taxonomy" id="548"/>
    <lineage>
        <taxon>Bacteria</taxon>
        <taxon>Pseudomonadati</taxon>
        <taxon>Pseudomonadota</taxon>
        <taxon>Gammaproteobacteria</taxon>
        <taxon>Enterobacterales</taxon>
        <taxon>Enterobacteriaceae</taxon>
        <taxon>Klebsiella/Raoultella group</taxon>
        <taxon>Klebsiella</taxon>
    </lineage>
</organism>
<evidence type="ECO:0000313" key="2">
    <source>
        <dbReference type="Proteomes" id="UP001279012"/>
    </source>
</evidence>
<accession>A0AAW9EAX4</accession>
<comment type="caution">
    <text evidence="1">The sequence shown here is derived from an EMBL/GenBank/DDBJ whole genome shotgun (WGS) entry which is preliminary data.</text>
</comment>
<sequence length="63" mass="6806">MNAKGISVFYGATSKTNAVSEVRPPVGSFVVVSEFRVLRPVRLLDLTVLGRVAVNGVSRFDPE</sequence>
<dbReference type="Proteomes" id="UP001279012">
    <property type="component" value="Unassembled WGS sequence"/>
</dbReference>
<dbReference type="AlphaFoldDB" id="A0AAW9EAX4"/>
<feature type="non-terminal residue" evidence="1">
    <location>
        <position position="63"/>
    </location>
</feature>
<reference evidence="1" key="1">
    <citation type="submission" date="2023-11" db="EMBL/GenBank/DDBJ databases">
        <title>Detection of rare carbapenemases in Enterobacterales - comparison of two colorimetric and two CIM-based carbapenemase assays.</title>
        <authorList>
            <person name="Schaffarczyk L."/>
            <person name="Noster J."/>
            <person name="Stelzer Y."/>
            <person name="Sattler J."/>
            <person name="Gatermann S."/>
            <person name="Hamprecht A."/>
        </authorList>
    </citation>
    <scope>NUCLEOTIDE SEQUENCE</scope>
    <source>
        <strain evidence="1">CIM-Cont-037</strain>
    </source>
</reference>
<protein>
    <submittedName>
        <fullName evidence="1">RES family NAD+ phosphorylase</fullName>
    </submittedName>
</protein>
<dbReference type="EMBL" id="JAWZZT010001467">
    <property type="protein sequence ID" value="MDX7018912.1"/>
    <property type="molecule type" value="Genomic_DNA"/>
</dbReference>
<gene>
    <name evidence="1" type="ORF">SJ059_31285</name>
</gene>
<name>A0AAW9EAX4_KLEAE</name>